<name>A0ABV9G210_9ACTN</name>
<dbReference type="Proteomes" id="UP001595993">
    <property type="component" value="Unassembled WGS sequence"/>
</dbReference>
<comment type="caution">
    <text evidence="1">The sequence shown here is derived from an EMBL/GenBank/DDBJ whole genome shotgun (WGS) entry which is preliminary data.</text>
</comment>
<dbReference type="Pfam" id="PF19459">
    <property type="entry name" value="DUF5996"/>
    <property type="match status" value="1"/>
</dbReference>
<organism evidence="1 2">
    <name type="scientific">Streptomyces maoxianensis</name>
    <dbReference type="NCBI Taxonomy" id="1459942"/>
    <lineage>
        <taxon>Bacteria</taxon>
        <taxon>Bacillati</taxon>
        <taxon>Actinomycetota</taxon>
        <taxon>Actinomycetes</taxon>
        <taxon>Kitasatosporales</taxon>
        <taxon>Streptomycetaceae</taxon>
        <taxon>Streptomyces</taxon>
    </lineage>
</organism>
<proteinExistence type="predicted"/>
<dbReference type="RefSeq" id="WP_381193787.1">
    <property type="nucleotide sequence ID" value="NZ_JBHSFE010000010.1"/>
</dbReference>
<reference evidence="2" key="1">
    <citation type="journal article" date="2019" name="Int. J. Syst. Evol. Microbiol.">
        <title>The Global Catalogue of Microorganisms (GCM) 10K type strain sequencing project: providing services to taxonomists for standard genome sequencing and annotation.</title>
        <authorList>
            <consortium name="The Broad Institute Genomics Platform"/>
            <consortium name="The Broad Institute Genome Sequencing Center for Infectious Disease"/>
            <person name="Wu L."/>
            <person name="Ma J."/>
        </authorList>
    </citation>
    <scope>NUCLEOTIDE SEQUENCE [LARGE SCALE GENOMIC DNA]</scope>
    <source>
        <strain evidence="2">CGMCC 4.7139</strain>
    </source>
</reference>
<protein>
    <submittedName>
        <fullName evidence="1">DUF5996 family protein</fullName>
    </submittedName>
</protein>
<dbReference type="EMBL" id="JBHSFE010000010">
    <property type="protein sequence ID" value="MFC4608376.1"/>
    <property type="molecule type" value="Genomic_DNA"/>
</dbReference>
<sequence>MELFPPIPLGEWQDTKETLHRFAQVVGKIRLAASARRNHWWNVPFHLTGRGMTTRPMGLVDGNPVFTIDFDFVDHQLMVTTLDGRAISFPLMGQSVASFHNNTLDALAALDVRAGIRIPRPYDLPDSDRPFAEDTEHAAYDPELANRYWQVLSQVALVLEEFAVGFSGKASPVHHFWHTFDIAHSRFSERQVDQPPQVDPVTREGYSRELISFGFWFGDDKFAEPAFYSYTAPEPAGLTAEPLTPATAHWVARNESHLAVLRYDEARGEGDPRAVVLAFYESAYQAGARRAGWDIAQFASPGGITDPQLLVPGA</sequence>
<gene>
    <name evidence="1" type="ORF">ACFO9E_11180</name>
</gene>
<dbReference type="InterPro" id="IPR046038">
    <property type="entry name" value="DUF5996"/>
</dbReference>
<accession>A0ABV9G210</accession>
<evidence type="ECO:0000313" key="2">
    <source>
        <dbReference type="Proteomes" id="UP001595993"/>
    </source>
</evidence>
<evidence type="ECO:0000313" key="1">
    <source>
        <dbReference type="EMBL" id="MFC4608376.1"/>
    </source>
</evidence>
<keyword evidence="2" id="KW-1185">Reference proteome</keyword>